<keyword evidence="13" id="KW-1185">Reference proteome</keyword>
<feature type="domain" description="TM2" evidence="10">
    <location>
        <begin position="129"/>
        <end position="177"/>
    </location>
</feature>
<dbReference type="Pfam" id="PF05154">
    <property type="entry name" value="TM2"/>
    <property type="match status" value="1"/>
</dbReference>
<evidence type="ECO:0000256" key="9">
    <source>
        <dbReference type="SAM" id="SignalP"/>
    </source>
</evidence>
<evidence type="ECO:0000256" key="4">
    <source>
        <dbReference type="ARBA" id="ARBA00022729"/>
    </source>
</evidence>
<feature type="signal peptide" evidence="9">
    <location>
        <begin position="1"/>
        <end position="20"/>
    </location>
</feature>
<keyword evidence="3 8" id="KW-0812">Transmembrane</keyword>
<dbReference type="OrthoDB" id="408511at2759"/>
<proteinExistence type="inferred from homology"/>
<evidence type="ECO:0000256" key="6">
    <source>
        <dbReference type="ARBA" id="ARBA00023136"/>
    </source>
</evidence>
<dbReference type="EMBL" id="NIVC01003058">
    <property type="protein sequence ID" value="PAA53593.1"/>
    <property type="molecule type" value="Genomic_DNA"/>
</dbReference>
<evidence type="ECO:0000259" key="10">
    <source>
        <dbReference type="Pfam" id="PF05154"/>
    </source>
</evidence>
<comment type="caution">
    <text evidence="11">The sequence shown here is derived from an EMBL/GenBank/DDBJ whole genome shotgun (WGS) entry which is preliminary data.</text>
</comment>
<comment type="subcellular location">
    <subcellularLocation>
        <location evidence="1">Membrane</location>
        <topology evidence="1">Multi-pass membrane protein</topology>
    </subcellularLocation>
</comment>
<feature type="chain" id="PRO_5011915981" description="TM2 domain-containing protein" evidence="9">
    <location>
        <begin position="21"/>
        <end position="196"/>
    </location>
</feature>
<keyword evidence="7" id="KW-0325">Glycoprotein</keyword>
<evidence type="ECO:0000256" key="2">
    <source>
        <dbReference type="ARBA" id="ARBA00008284"/>
    </source>
</evidence>
<organism evidence="11 13">
    <name type="scientific">Macrostomum lignano</name>
    <dbReference type="NCBI Taxonomy" id="282301"/>
    <lineage>
        <taxon>Eukaryota</taxon>
        <taxon>Metazoa</taxon>
        <taxon>Spiralia</taxon>
        <taxon>Lophotrochozoa</taxon>
        <taxon>Platyhelminthes</taxon>
        <taxon>Rhabditophora</taxon>
        <taxon>Macrostomorpha</taxon>
        <taxon>Macrostomida</taxon>
        <taxon>Macrostomidae</taxon>
        <taxon>Macrostomum</taxon>
    </lineage>
</organism>
<keyword evidence="6 8" id="KW-0472">Membrane</keyword>
<keyword evidence="5 8" id="KW-1133">Transmembrane helix</keyword>
<dbReference type="PANTHER" id="PTHR21016:SF4">
    <property type="entry name" value="TM2 DOMAIN-CONTAINING PROTEIN 2"/>
    <property type="match status" value="1"/>
</dbReference>
<evidence type="ECO:0000313" key="11">
    <source>
        <dbReference type="EMBL" id="PAA53593.1"/>
    </source>
</evidence>
<name>A0A267DW96_9PLAT</name>
<feature type="non-terminal residue" evidence="11">
    <location>
        <position position="1"/>
    </location>
</feature>
<keyword evidence="4 9" id="KW-0732">Signal</keyword>
<dbReference type="InterPro" id="IPR007829">
    <property type="entry name" value="TM2"/>
</dbReference>
<dbReference type="STRING" id="282301.A0A267DW96"/>
<evidence type="ECO:0000256" key="5">
    <source>
        <dbReference type="ARBA" id="ARBA00022989"/>
    </source>
</evidence>
<dbReference type="GO" id="GO:0016020">
    <property type="term" value="C:membrane"/>
    <property type="evidence" value="ECO:0007669"/>
    <property type="project" value="UniProtKB-SubCell"/>
</dbReference>
<dbReference type="InterPro" id="IPR050932">
    <property type="entry name" value="TM2D1-3-like"/>
</dbReference>
<dbReference type="AlphaFoldDB" id="A0A267DW96"/>
<gene>
    <name evidence="12" type="ORF">BOX15_Mlig007310g1</name>
    <name evidence="11" type="ORF">BOX15_Mlig007310g2</name>
</gene>
<dbReference type="Proteomes" id="UP000215902">
    <property type="component" value="Unassembled WGS sequence"/>
</dbReference>
<sequence>HCPVALLTLSLLLSSRHCEAEELPIVDRAGLNYQSQVYNESTGDVYYPEGPLLPCRLLPPDLVKCNPPLDLKGNVSLKDSLGHGCTKWGGQSYHKVEHTKLQCFALQDIECYGNRTFLRGRAPCLKYSGHYFLTTLLYSVFLGFLAIDRFCLGHTGAAIGKMLCLGGFGIWWIVDIILLCTGSLRPADESSWVPYY</sequence>
<evidence type="ECO:0000256" key="7">
    <source>
        <dbReference type="ARBA" id="ARBA00023180"/>
    </source>
</evidence>
<evidence type="ECO:0000256" key="1">
    <source>
        <dbReference type="ARBA" id="ARBA00004141"/>
    </source>
</evidence>
<dbReference type="EMBL" id="NIVC01001777">
    <property type="protein sequence ID" value="PAA64155.1"/>
    <property type="molecule type" value="Genomic_DNA"/>
</dbReference>
<feature type="transmembrane region" description="Helical" evidence="8">
    <location>
        <begin position="131"/>
        <end position="151"/>
    </location>
</feature>
<accession>A0A267DW96</accession>
<evidence type="ECO:0000313" key="12">
    <source>
        <dbReference type="EMBL" id="PAA64155.1"/>
    </source>
</evidence>
<reference evidence="11 13" key="1">
    <citation type="submission" date="2017-06" db="EMBL/GenBank/DDBJ databases">
        <title>A platform for efficient transgenesis in Macrostomum lignano, a flatworm model organism for stem cell research.</title>
        <authorList>
            <person name="Berezikov E."/>
        </authorList>
    </citation>
    <scope>NUCLEOTIDE SEQUENCE [LARGE SCALE GENOMIC DNA]</scope>
    <source>
        <strain evidence="11">DV1</strain>
        <tissue evidence="11">Whole organism</tissue>
    </source>
</reference>
<evidence type="ECO:0000256" key="3">
    <source>
        <dbReference type="ARBA" id="ARBA00022692"/>
    </source>
</evidence>
<protein>
    <recommendedName>
        <fullName evidence="10">TM2 domain-containing protein</fullName>
    </recommendedName>
</protein>
<evidence type="ECO:0000313" key="13">
    <source>
        <dbReference type="Proteomes" id="UP000215902"/>
    </source>
</evidence>
<evidence type="ECO:0000256" key="8">
    <source>
        <dbReference type="SAM" id="Phobius"/>
    </source>
</evidence>
<comment type="similarity">
    <text evidence="2">Belongs to the TM2 family.</text>
</comment>
<feature type="transmembrane region" description="Helical" evidence="8">
    <location>
        <begin position="163"/>
        <end position="184"/>
    </location>
</feature>
<dbReference type="PANTHER" id="PTHR21016">
    <property type="entry name" value="BETA-AMYLOID BINDING PROTEIN-RELATED"/>
    <property type="match status" value="1"/>
</dbReference>